<dbReference type="Proteomes" id="UP001174909">
    <property type="component" value="Unassembled WGS sequence"/>
</dbReference>
<name>A0AA35WEG8_GEOBA</name>
<organism evidence="1 2">
    <name type="scientific">Geodia barretti</name>
    <name type="common">Barrett's horny sponge</name>
    <dbReference type="NCBI Taxonomy" id="519541"/>
    <lineage>
        <taxon>Eukaryota</taxon>
        <taxon>Metazoa</taxon>
        <taxon>Porifera</taxon>
        <taxon>Demospongiae</taxon>
        <taxon>Heteroscleromorpha</taxon>
        <taxon>Tetractinellida</taxon>
        <taxon>Astrophorina</taxon>
        <taxon>Geodiidae</taxon>
        <taxon>Geodia</taxon>
    </lineage>
</organism>
<sequence length="31" mass="3802">MPKMCPNRSERQLSIGWLQMSRKFQRFVMKS</sequence>
<dbReference type="AlphaFoldDB" id="A0AA35WEG8"/>
<comment type="caution">
    <text evidence="1">The sequence shown here is derived from an EMBL/GenBank/DDBJ whole genome shotgun (WGS) entry which is preliminary data.</text>
</comment>
<evidence type="ECO:0000313" key="2">
    <source>
        <dbReference type="Proteomes" id="UP001174909"/>
    </source>
</evidence>
<proteinExistence type="predicted"/>
<accession>A0AA35WEG8</accession>
<dbReference type="EMBL" id="CASHTH010001108">
    <property type="protein sequence ID" value="CAI8011560.1"/>
    <property type="molecule type" value="Genomic_DNA"/>
</dbReference>
<keyword evidence="2" id="KW-1185">Reference proteome</keyword>
<gene>
    <name evidence="1" type="ORF">GBAR_LOCUS7448</name>
</gene>
<evidence type="ECO:0000313" key="1">
    <source>
        <dbReference type="EMBL" id="CAI8011560.1"/>
    </source>
</evidence>
<protein>
    <submittedName>
        <fullName evidence="1">Uncharacterized protein</fullName>
    </submittedName>
</protein>
<reference evidence="1" key="1">
    <citation type="submission" date="2023-03" db="EMBL/GenBank/DDBJ databases">
        <authorList>
            <person name="Steffen K."/>
            <person name="Cardenas P."/>
        </authorList>
    </citation>
    <scope>NUCLEOTIDE SEQUENCE</scope>
</reference>